<keyword evidence="3" id="KW-0479">Metal-binding</keyword>
<dbReference type="Gene3D" id="3.30.70.360">
    <property type="match status" value="1"/>
</dbReference>
<dbReference type="NCBIfam" id="TIGR01891">
    <property type="entry name" value="amidohydrolases"/>
    <property type="match status" value="1"/>
</dbReference>
<dbReference type="HOGENOM" id="CLU_023257_0_1_9"/>
<keyword evidence="3" id="KW-0464">Manganese</keyword>
<accession>D9QT84</accession>
<evidence type="ECO:0000256" key="2">
    <source>
        <dbReference type="ARBA" id="ARBA00022801"/>
    </source>
</evidence>
<dbReference type="SUPFAM" id="SSF53187">
    <property type="entry name" value="Zn-dependent exopeptidases"/>
    <property type="match status" value="1"/>
</dbReference>
<comment type="cofactor">
    <cofactor evidence="3">
        <name>Mn(2+)</name>
        <dbReference type="ChEBI" id="CHEBI:29035"/>
    </cofactor>
    <text evidence="3">The Mn(2+) ion enhances activity.</text>
</comment>
<dbReference type="InterPro" id="IPR002933">
    <property type="entry name" value="Peptidase_M20"/>
</dbReference>
<dbReference type="PIRSF" id="PIRSF005962">
    <property type="entry name" value="Pept_M20D_amidohydro"/>
    <property type="match status" value="1"/>
</dbReference>
<feature type="binding site" evidence="3">
    <location>
        <position position="362"/>
    </location>
    <ligand>
        <name>Mn(2+)</name>
        <dbReference type="ChEBI" id="CHEBI:29035"/>
        <label>2</label>
    </ligand>
</feature>
<dbReference type="EMBL" id="CP002105">
    <property type="protein sequence ID" value="ADL13584.1"/>
    <property type="molecule type" value="Genomic_DNA"/>
</dbReference>
<evidence type="ECO:0000256" key="1">
    <source>
        <dbReference type="ARBA" id="ARBA00006153"/>
    </source>
</evidence>
<dbReference type="InterPro" id="IPR017439">
    <property type="entry name" value="Amidohydrolase"/>
</dbReference>
<dbReference type="InterPro" id="IPR036264">
    <property type="entry name" value="Bact_exopeptidase_dim_dom"/>
</dbReference>
<dbReference type="PANTHER" id="PTHR11014">
    <property type="entry name" value="PEPTIDASE M20 FAMILY MEMBER"/>
    <property type="match status" value="1"/>
</dbReference>
<organism evidence="5 6">
    <name type="scientific">Acetohalobium arabaticum (strain ATCC 49924 / DSM 5501 / Z-7288)</name>
    <dbReference type="NCBI Taxonomy" id="574087"/>
    <lineage>
        <taxon>Bacteria</taxon>
        <taxon>Bacillati</taxon>
        <taxon>Bacillota</taxon>
        <taxon>Clostridia</taxon>
        <taxon>Halanaerobiales</taxon>
        <taxon>Halobacteroidaceae</taxon>
        <taxon>Acetohalobium</taxon>
    </lineage>
</organism>
<evidence type="ECO:0000259" key="4">
    <source>
        <dbReference type="Pfam" id="PF07687"/>
    </source>
</evidence>
<keyword evidence="6" id="KW-1185">Reference proteome</keyword>
<dbReference type="InterPro" id="IPR011650">
    <property type="entry name" value="Peptidase_M20_dimer"/>
</dbReference>
<dbReference type="RefSeq" id="WP_013279027.1">
    <property type="nucleotide sequence ID" value="NC_014378.1"/>
</dbReference>
<dbReference type="GO" id="GO:0046872">
    <property type="term" value="F:metal ion binding"/>
    <property type="evidence" value="ECO:0007669"/>
    <property type="project" value="UniProtKB-KW"/>
</dbReference>
<feature type="binding site" evidence="3">
    <location>
        <position position="105"/>
    </location>
    <ligand>
        <name>Mn(2+)</name>
        <dbReference type="ChEBI" id="CHEBI:29035"/>
        <label>2</label>
    </ligand>
</feature>
<proteinExistence type="inferred from homology"/>
<comment type="similarity">
    <text evidence="1">Belongs to the peptidase M20 family.</text>
</comment>
<dbReference type="Proteomes" id="UP000001661">
    <property type="component" value="Chromosome"/>
</dbReference>
<feature type="binding site" evidence="3">
    <location>
        <position position="139"/>
    </location>
    <ligand>
        <name>Mn(2+)</name>
        <dbReference type="ChEBI" id="CHEBI:29035"/>
        <label>2</label>
    </ligand>
</feature>
<dbReference type="Pfam" id="PF07687">
    <property type="entry name" value="M20_dimer"/>
    <property type="match status" value="1"/>
</dbReference>
<evidence type="ECO:0000313" key="5">
    <source>
        <dbReference type="EMBL" id="ADL13584.1"/>
    </source>
</evidence>
<feature type="binding site" evidence="3">
    <location>
        <position position="163"/>
    </location>
    <ligand>
        <name>Mn(2+)</name>
        <dbReference type="ChEBI" id="CHEBI:29035"/>
        <label>2</label>
    </ligand>
</feature>
<dbReference type="EC" id="3.5.1.14" evidence="5"/>
<dbReference type="Gene3D" id="3.40.630.10">
    <property type="entry name" value="Zn peptidases"/>
    <property type="match status" value="1"/>
</dbReference>
<dbReference type="STRING" id="574087.Acear_2094"/>
<reference evidence="5 6" key="1">
    <citation type="journal article" date="2010" name="Stand. Genomic Sci.">
        <title>Complete genome sequence of Acetohalobium arabaticum type strain (Z-7288).</title>
        <authorList>
            <person name="Sikorski J."/>
            <person name="Lapidus A."/>
            <person name="Chertkov O."/>
            <person name="Lucas S."/>
            <person name="Copeland A."/>
            <person name="Glavina Del Rio T."/>
            <person name="Nolan M."/>
            <person name="Tice H."/>
            <person name="Cheng J.F."/>
            <person name="Han C."/>
            <person name="Brambilla E."/>
            <person name="Pitluck S."/>
            <person name="Liolios K."/>
            <person name="Ivanova N."/>
            <person name="Mavromatis K."/>
            <person name="Mikhailova N."/>
            <person name="Pati A."/>
            <person name="Bruce D."/>
            <person name="Detter C."/>
            <person name="Tapia R."/>
            <person name="Goodwin L."/>
            <person name="Chen A."/>
            <person name="Palaniappan K."/>
            <person name="Land M."/>
            <person name="Hauser L."/>
            <person name="Chang Y.J."/>
            <person name="Jeffries C.D."/>
            <person name="Rohde M."/>
            <person name="Goker M."/>
            <person name="Spring S."/>
            <person name="Woyke T."/>
            <person name="Bristow J."/>
            <person name="Eisen J.A."/>
            <person name="Markowitz V."/>
            <person name="Hugenholtz P."/>
            <person name="Kyrpides N.C."/>
            <person name="Klenk H.P."/>
        </authorList>
    </citation>
    <scope>NUCLEOTIDE SEQUENCE [LARGE SCALE GENOMIC DNA]</scope>
    <source>
        <strain evidence="6">ATCC 49924 / DSM 5501 / Z-7288</strain>
    </source>
</reference>
<protein>
    <submittedName>
        <fullName evidence="5">Amidohydrolase</fullName>
        <ecNumber evidence="5">3.5.1.14</ecNumber>
    </submittedName>
</protein>
<evidence type="ECO:0000313" key="6">
    <source>
        <dbReference type="Proteomes" id="UP000001661"/>
    </source>
</evidence>
<dbReference type="SUPFAM" id="SSF55031">
    <property type="entry name" value="Bacterial exopeptidase dimerisation domain"/>
    <property type="match status" value="1"/>
</dbReference>
<feature type="binding site" evidence="3">
    <location>
        <position position="103"/>
    </location>
    <ligand>
        <name>Mn(2+)</name>
        <dbReference type="ChEBI" id="CHEBI:29035"/>
        <label>2</label>
    </ligand>
</feature>
<dbReference type="OrthoDB" id="9776731at2"/>
<sequence length="399" mass="43210">MKDKIRQAISNLESDLIAWRRSIHRQPELGFEEYKTADKIVGILQETGLDFQTEVAQTGVVADLQLGDDLPTLALRADMDALPIQEQTGVEYASQKEGVMHACGHDGHVAILLGTAVILDQFRAELNINLRFIFQPAEEGPGGAKPMIEEGVLEDVAGIIGLHLNTDQLTGELELKSGVVSAAADQIELVVTGEGGHGAAPHQTVDTVVVAAEIVTALQTVVSRKVAPHHSVVLSMGKIEGGYRHNVIADQVKLTGTVRSTDPAVREELPDKIEEIIKGITTAHGADYELDYKRGYPVMISNDELVTGLEKSFSGLPEIKQVTKPDHPSMGAEDFAYYCQQVPGAFYRLGAGKFPDCSYPGHHPKFNFDEAALELGVITFVEAVLNQSNSEGKDLIDIE</sequence>
<dbReference type="KEGG" id="aar:Acear_2094"/>
<dbReference type="Pfam" id="PF01546">
    <property type="entry name" value="Peptidase_M20"/>
    <property type="match status" value="1"/>
</dbReference>
<keyword evidence="2 5" id="KW-0378">Hydrolase</keyword>
<evidence type="ECO:0000256" key="3">
    <source>
        <dbReference type="PIRSR" id="PIRSR005962-1"/>
    </source>
</evidence>
<feature type="domain" description="Peptidase M20 dimerisation" evidence="4">
    <location>
        <begin position="187"/>
        <end position="278"/>
    </location>
</feature>
<name>D9QT84_ACEAZ</name>
<dbReference type="GO" id="GO:0004046">
    <property type="term" value="F:aminoacylase activity"/>
    <property type="evidence" value="ECO:0007669"/>
    <property type="project" value="UniProtKB-EC"/>
</dbReference>
<dbReference type="eggNOG" id="COG1473">
    <property type="taxonomic scope" value="Bacteria"/>
</dbReference>
<dbReference type="FunFam" id="3.30.70.360:FF:000014">
    <property type="entry name" value="N-acyl-L-amino acid amidohydrolase"/>
    <property type="match status" value="1"/>
</dbReference>
<dbReference type="PANTHER" id="PTHR11014:SF63">
    <property type="entry name" value="METALLOPEPTIDASE, PUTATIVE (AFU_ORTHOLOGUE AFUA_6G09600)-RELATED"/>
    <property type="match status" value="1"/>
</dbReference>
<gene>
    <name evidence="5" type="ordered locus">Acear_2094</name>
</gene>
<dbReference type="AlphaFoldDB" id="D9QT84"/>